<dbReference type="PROSITE" id="PS51063">
    <property type="entry name" value="HTH_CRP_2"/>
    <property type="match status" value="1"/>
</dbReference>
<dbReference type="PANTHER" id="PTHR24567">
    <property type="entry name" value="CRP FAMILY TRANSCRIPTIONAL REGULATORY PROTEIN"/>
    <property type="match status" value="1"/>
</dbReference>
<dbReference type="PROSITE" id="PS50042">
    <property type="entry name" value="CNMP_BINDING_3"/>
    <property type="match status" value="1"/>
</dbReference>
<dbReference type="SUPFAM" id="SSF51206">
    <property type="entry name" value="cAMP-binding domain-like"/>
    <property type="match status" value="1"/>
</dbReference>
<gene>
    <name evidence="6" type="ORF">C7382_10541</name>
</gene>
<dbReference type="GO" id="GO:0003677">
    <property type="term" value="F:DNA binding"/>
    <property type="evidence" value="ECO:0007669"/>
    <property type="project" value="UniProtKB-KW"/>
</dbReference>
<dbReference type="CDD" id="cd00038">
    <property type="entry name" value="CAP_ED"/>
    <property type="match status" value="1"/>
</dbReference>
<dbReference type="PANTHER" id="PTHR24567:SF74">
    <property type="entry name" value="HTH-TYPE TRANSCRIPTIONAL REGULATOR ARCR"/>
    <property type="match status" value="1"/>
</dbReference>
<feature type="domain" description="Cyclic nucleotide-binding" evidence="4">
    <location>
        <begin position="17"/>
        <end position="137"/>
    </location>
</feature>
<evidence type="ECO:0000256" key="2">
    <source>
        <dbReference type="ARBA" id="ARBA00023125"/>
    </source>
</evidence>
<evidence type="ECO:0000256" key="1">
    <source>
        <dbReference type="ARBA" id="ARBA00023015"/>
    </source>
</evidence>
<dbReference type="GO" id="GO:0003700">
    <property type="term" value="F:DNA-binding transcription factor activity"/>
    <property type="evidence" value="ECO:0007669"/>
    <property type="project" value="TreeGrafter"/>
</dbReference>
<dbReference type="AlphaFoldDB" id="A0A2U1FIZ9"/>
<dbReference type="InterPro" id="IPR036388">
    <property type="entry name" value="WH-like_DNA-bd_sf"/>
</dbReference>
<name>A0A2U1FIZ9_9PORP</name>
<protein>
    <submittedName>
        <fullName evidence="6">Crp/Fnr family transcriptional regulator</fullName>
    </submittedName>
</protein>
<comment type="caution">
    <text evidence="6">The sequence shown here is derived from an EMBL/GenBank/DDBJ whole genome shotgun (WGS) entry which is preliminary data.</text>
</comment>
<evidence type="ECO:0000313" key="7">
    <source>
        <dbReference type="Proteomes" id="UP000245462"/>
    </source>
</evidence>
<dbReference type="SMART" id="SM00419">
    <property type="entry name" value="HTH_CRP"/>
    <property type="match status" value="1"/>
</dbReference>
<keyword evidence="1" id="KW-0805">Transcription regulation</keyword>
<dbReference type="InterPro" id="IPR050397">
    <property type="entry name" value="Env_Response_Regulators"/>
</dbReference>
<dbReference type="EMBL" id="QEKY01000005">
    <property type="protein sequence ID" value="PVZ12155.1"/>
    <property type="molecule type" value="Genomic_DNA"/>
</dbReference>
<dbReference type="Gene3D" id="1.10.10.10">
    <property type="entry name" value="Winged helix-like DNA-binding domain superfamily/Winged helix DNA-binding domain"/>
    <property type="match status" value="1"/>
</dbReference>
<keyword evidence="3" id="KW-0804">Transcription</keyword>
<evidence type="ECO:0000256" key="3">
    <source>
        <dbReference type="ARBA" id="ARBA00023163"/>
    </source>
</evidence>
<feature type="domain" description="HTH crp-type" evidence="5">
    <location>
        <begin position="151"/>
        <end position="223"/>
    </location>
</feature>
<sequence>MLNAFTTQPLGPLLEDIWSLLDDEERDLLNRHVRPLVCKKTVSIFSEGDTPENLYFLYSGKIKILKEGVIGRFHISRIVKPGEFFGMRAYFAEELCISTAIAVEDSRIIVVPAEIIEQLLARNTALGRYFLRALARELGNAEKRTITLTQKHVRGRLAETLLLLCDSFGYENDGATLNVYLSREELATLSNMTVSNAFRTLSAFVSDRIVALDGKRIRIIDMERLRKVARLG</sequence>
<dbReference type="SMART" id="SM00100">
    <property type="entry name" value="cNMP"/>
    <property type="match status" value="1"/>
</dbReference>
<dbReference type="Pfam" id="PF13545">
    <property type="entry name" value="HTH_Crp_2"/>
    <property type="match status" value="1"/>
</dbReference>
<dbReference type="InterPro" id="IPR000595">
    <property type="entry name" value="cNMP-bd_dom"/>
</dbReference>
<proteinExistence type="predicted"/>
<keyword evidence="7" id="KW-1185">Reference proteome</keyword>
<dbReference type="Proteomes" id="UP000245462">
    <property type="component" value="Unassembled WGS sequence"/>
</dbReference>
<dbReference type="RefSeq" id="WP_116678970.1">
    <property type="nucleotide sequence ID" value="NZ_QEKY01000005.1"/>
</dbReference>
<dbReference type="Gene3D" id="2.60.120.10">
    <property type="entry name" value="Jelly Rolls"/>
    <property type="match status" value="1"/>
</dbReference>
<dbReference type="SUPFAM" id="SSF46785">
    <property type="entry name" value="Winged helix' DNA-binding domain"/>
    <property type="match status" value="1"/>
</dbReference>
<evidence type="ECO:0000313" key="6">
    <source>
        <dbReference type="EMBL" id="PVZ12155.1"/>
    </source>
</evidence>
<evidence type="ECO:0000259" key="5">
    <source>
        <dbReference type="PROSITE" id="PS51063"/>
    </source>
</evidence>
<dbReference type="GO" id="GO:0005829">
    <property type="term" value="C:cytosol"/>
    <property type="evidence" value="ECO:0007669"/>
    <property type="project" value="TreeGrafter"/>
</dbReference>
<dbReference type="InterPro" id="IPR014710">
    <property type="entry name" value="RmlC-like_jellyroll"/>
</dbReference>
<dbReference type="OrthoDB" id="9127033at2"/>
<dbReference type="InterPro" id="IPR012318">
    <property type="entry name" value="HTH_CRP"/>
</dbReference>
<reference evidence="6 7" key="1">
    <citation type="submission" date="2018-04" db="EMBL/GenBank/DDBJ databases">
        <title>Genomic Encyclopedia of Type Strains, Phase IV (KMG-IV): sequencing the most valuable type-strain genomes for metagenomic binning, comparative biology and taxonomic classification.</title>
        <authorList>
            <person name="Goeker M."/>
        </authorList>
    </citation>
    <scope>NUCLEOTIDE SEQUENCE [LARGE SCALE GENOMIC DNA]</scope>
    <source>
        <strain evidence="6 7">DSM 28520</strain>
    </source>
</reference>
<dbReference type="Pfam" id="PF00027">
    <property type="entry name" value="cNMP_binding"/>
    <property type="match status" value="1"/>
</dbReference>
<dbReference type="InterPro" id="IPR036390">
    <property type="entry name" value="WH_DNA-bd_sf"/>
</dbReference>
<organism evidence="6 7">
    <name type="scientific">Porphyromonas loveana</name>
    <dbReference type="NCBI Taxonomy" id="1884669"/>
    <lineage>
        <taxon>Bacteria</taxon>
        <taxon>Pseudomonadati</taxon>
        <taxon>Bacteroidota</taxon>
        <taxon>Bacteroidia</taxon>
        <taxon>Bacteroidales</taxon>
        <taxon>Porphyromonadaceae</taxon>
        <taxon>Porphyromonas</taxon>
    </lineage>
</organism>
<evidence type="ECO:0000259" key="4">
    <source>
        <dbReference type="PROSITE" id="PS50042"/>
    </source>
</evidence>
<dbReference type="InterPro" id="IPR018490">
    <property type="entry name" value="cNMP-bd_dom_sf"/>
</dbReference>
<accession>A0A2U1FIZ9</accession>
<keyword evidence="2" id="KW-0238">DNA-binding</keyword>
<dbReference type="GeneID" id="94550415"/>